<evidence type="ECO:0000256" key="16">
    <source>
        <dbReference type="SAM" id="MobiDB-lite"/>
    </source>
</evidence>
<keyword evidence="14" id="KW-0238">DNA-binding</keyword>
<dbReference type="PANTHER" id="PTHR37984:SF5">
    <property type="entry name" value="PROTEIN NYNRIN-LIKE"/>
    <property type="match status" value="1"/>
</dbReference>
<protein>
    <recommendedName>
        <fullName evidence="1">RNA-directed DNA polymerase</fullName>
        <ecNumber evidence="1">2.7.7.49</ecNumber>
    </recommendedName>
</protein>
<dbReference type="Gene3D" id="3.10.20.370">
    <property type="match status" value="1"/>
</dbReference>
<dbReference type="InterPro" id="IPR036397">
    <property type="entry name" value="RNaseH_sf"/>
</dbReference>
<dbReference type="EC" id="2.7.7.49" evidence="1"/>
<keyword evidence="7" id="KW-0064">Aspartyl protease</keyword>
<dbReference type="InterPro" id="IPR056924">
    <property type="entry name" value="SH3_Tf2-1"/>
</dbReference>
<dbReference type="SUPFAM" id="SSF56672">
    <property type="entry name" value="DNA/RNA polymerases"/>
    <property type="match status" value="1"/>
</dbReference>
<reference evidence="19 20" key="1">
    <citation type="journal article" date="2021" name="bioRxiv">
        <title>The Gossypium anomalum genome as a resource for cotton improvement and evolutionary analysis of hybrid incompatibility.</title>
        <authorList>
            <person name="Grover C.E."/>
            <person name="Yuan D."/>
            <person name="Arick M.A."/>
            <person name="Miller E.R."/>
            <person name="Hu G."/>
            <person name="Peterson D.G."/>
            <person name="Wendel J.F."/>
            <person name="Udall J.A."/>
        </authorList>
    </citation>
    <scope>NUCLEOTIDE SEQUENCE [LARGE SCALE GENOMIC DNA]</scope>
    <source>
        <strain evidence="19">JFW-Udall</strain>
        <tissue evidence="19">Leaf</tissue>
    </source>
</reference>
<dbReference type="GO" id="GO:0006508">
    <property type="term" value="P:proteolysis"/>
    <property type="evidence" value="ECO:0007669"/>
    <property type="project" value="UniProtKB-KW"/>
</dbReference>
<dbReference type="InterPro" id="IPR043128">
    <property type="entry name" value="Rev_trsase/Diguanyl_cyclase"/>
</dbReference>
<evidence type="ECO:0000256" key="4">
    <source>
        <dbReference type="ARBA" id="ARBA00022695"/>
    </source>
</evidence>
<dbReference type="InterPro" id="IPR041373">
    <property type="entry name" value="RT_RNaseH"/>
</dbReference>
<dbReference type="Proteomes" id="UP000701853">
    <property type="component" value="Chromosome 11"/>
</dbReference>
<dbReference type="InterPro" id="IPR012337">
    <property type="entry name" value="RNaseH-like_sf"/>
</dbReference>
<feature type="region of interest" description="Disordered" evidence="16">
    <location>
        <begin position="294"/>
        <end position="313"/>
    </location>
</feature>
<dbReference type="Pfam" id="PF24626">
    <property type="entry name" value="SH3_Tf2-1"/>
    <property type="match status" value="1"/>
</dbReference>
<keyword evidence="2" id="KW-0645">Protease</keyword>
<evidence type="ECO:0000256" key="9">
    <source>
        <dbReference type="ARBA" id="ARBA00022801"/>
    </source>
</evidence>
<dbReference type="Gene3D" id="2.40.70.10">
    <property type="entry name" value="Acid Proteases"/>
    <property type="match status" value="1"/>
</dbReference>
<keyword evidence="20" id="KW-1185">Reference proteome</keyword>
<keyword evidence="8" id="KW-0255">Endonuclease</keyword>
<dbReference type="Pfam" id="PF00078">
    <property type="entry name" value="RVT_1"/>
    <property type="match status" value="1"/>
</dbReference>
<dbReference type="GO" id="GO:0015074">
    <property type="term" value="P:DNA integration"/>
    <property type="evidence" value="ECO:0007669"/>
    <property type="project" value="UniProtKB-KW"/>
</dbReference>
<evidence type="ECO:0000259" key="18">
    <source>
        <dbReference type="PROSITE" id="PS50994"/>
    </source>
</evidence>
<evidence type="ECO:0000256" key="7">
    <source>
        <dbReference type="ARBA" id="ARBA00022750"/>
    </source>
</evidence>
<evidence type="ECO:0000313" key="20">
    <source>
        <dbReference type="Proteomes" id="UP000701853"/>
    </source>
</evidence>
<dbReference type="Gene3D" id="3.30.420.10">
    <property type="entry name" value="Ribonuclease H-like superfamily/Ribonuclease H"/>
    <property type="match status" value="1"/>
</dbReference>
<accession>A0A8J6CQP6</accession>
<dbReference type="Pfam" id="PF17921">
    <property type="entry name" value="Integrase_H2C2"/>
    <property type="match status" value="1"/>
</dbReference>
<evidence type="ECO:0000256" key="6">
    <source>
        <dbReference type="ARBA" id="ARBA00022723"/>
    </source>
</evidence>
<dbReference type="PANTHER" id="PTHR37984">
    <property type="entry name" value="PROTEIN CBG26694"/>
    <property type="match status" value="1"/>
</dbReference>
<keyword evidence="3" id="KW-0808">Transferase</keyword>
<dbReference type="PROSITE" id="PS50994">
    <property type="entry name" value="INTEGRASE"/>
    <property type="match status" value="1"/>
</dbReference>
<evidence type="ECO:0000256" key="13">
    <source>
        <dbReference type="ARBA" id="ARBA00022932"/>
    </source>
</evidence>
<dbReference type="GO" id="GO:0004190">
    <property type="term" value="F:aspartic-type endopeptidase activity"/>
    <property type="evidence" value="ECO:0007669"/>
    <property type="project" value="UniProtKB-KW"/>
</dbReference>
<dbReference type="PROSITE" id="PS50878">
    <property type="entry name" value="RT_POL"/>
    <property type="match status" value="1"/>
</dbReference>
<evidence type="ECO:0000256" key="3">
    <source>
        <dbReference type="ARBA" id="ARBA00022679"/>
    </source>
</evidence>
<dbReference type="InterPro" id="IPR001584">
    <property type="entry name" value="Integrase_cat-core"/>
</dbReference>
<evidence type="ECO:0000256" key="8">
    <source>
        <dbReference type="ARBA" id="ARBA00022759"/>
    </source>
</evidence>
<feature type="domain" description="Integrase catalytic" evidence="18">
    <location>
        <begin position="1108"/>
        <end position="1272"/>
    </location>
</feature>
<evidence type="ECO:0000256" key="5">
    <source>
        <dbReference type="ARBA" id="ARBA00022722"/>
    </source>
</evidence>
<keyword evidence="6" id="KW-0479">Metal-binding</keyword>
<dbReference type="CDD" id="cd09274">
    <property type="entry name" value="RNase_HI_RT_Ty3"/>
    <property type="match status" value="1"/>
</dbReference>
<evidence type="ECO:0000256" key="12">
    <source>
        <dbReference type="ARBA" id="ARBA00022918"/>
    </source>
</evidence>
<dbReference type="EMBL" id="JAHUZN010000011">
    <property type="protein sequence ID" value="KAG8479000.1"/>
    <property type="molecule type" value="Genomic_DNA"/>
</dbReference>
<dbReference type="InterPro" id="IPR023780">
    <property type="entry name" value="Chromo_domain"/>
</dbReference>
<dbReference type="Gene3D" id="3.30.70.270">
    <property type="match status" value="1"/>
</dbReference>
<feature type="domain" description="Reverse transcriptase" evidence="17">
    <location>
        <begin position="632"/>
        <end position="811"/>
    </location>
</feature>
<dbReference type="InterPro" id="IPR045358">
    <property type="entry name" value="Ty3_capsid"/>
</dbReference>
<proteinExistence type="predicted"/>
<dbReference type="GO" id="GO:0003677">
    <property type="term" value="F:DNA binding"/>
    <property type="evidence" value="ECO:0007669"/>
    <property type="project" value="UniProtKB-KW"/>
</dbReference>
<dbReference type="Pfam" id="PF17917">
    <property type="entry name" value="RT_RNaseH"/>
    <property type="match status" value="1"/>
</dbReference>
<dbReference type="InterPro" id="IPR021109">
    <property type="entry name" value="Peptidase_aspartic_dom_sf"/>
</dbReference>
<dbReference type="InterPro" id="IPR041588">
    <property type="entry name" value="Integrase_H2C2"/>
</dbReference>
<comment type="caution">
    <text evidence="19">The sequence shown here is derived from an EMBL/GenBank/DDBJ whole genome shotgun (WGS) entry which is preliminary data.</text>
</comment>
<keyword evidence="4" id="KW-0548">Nucleotidyltransferase</keyword>
<dbReference type="InterPro" id="IPR000477">
    <property type="entry name" value="RT_dom"/>
</dbReference>
<dbReference type="GO" id="GO:0004519">
    <property type="term" value="F:endonuclease activity"/>
    <property type="evidence" value="ECO:0007669"/>
    <property type="project" value="UniProtKB-KW"/>
</dbReference>
<evidence type="ECO:0000256" key="1">
    <source>
        <dbReference type="ARBA" id="ARBA00012493"/>
    </source>
</evidence>
<evidence type="ECO:0000256" key="15">
    <source>
        <dbReference type="ARBA" id="ARBA00023172"/>
    </source>
</evidence>
<dbReference type="GO" id="GO:0003964">
    <property type="term" value="F:RNA-directed DNA polymerase activity"/>
    <property type="evidence" value="ECO:0007669"/>
    <property type="project" value="UniProtKB-KW"/>
</dbReference>
<keyword evidence="12" id="KW-0695">RNA-directed DNA polymerase</keyword>
<keyword evidence="11" id="KW-0229">DNA integration</keyword>
<dbReference type="CDD" id="cd01647">
    <property type="entry name" value="RT_LTR"/>
    <property type="match status" value="1"/>
</dbReference>
<name>A0A8J6CQP6_9ROSI</name>
<dbReference type="FunFam" id="3.10.10.10:FF:000007">
    <property type="entry name" value="Retrovirus-related Pol polyprotein from transposon 17.6-like Protein"/>
    <property type="match status" value="1"/>
</dbReference>
<evidence type="ECO:0000256" key="10">
    <source>
        <dbReference type="ARBA" id="ARBA00022842"/>
    </source>
</evidence>
<dbReference type="SUPFAM" id="SSF50630">
    <property type="entry name" value="Acid proteases"/>
    <property type="match status" value="1"/>
</dbReference>
<dbReference type="SUPFAM" id="SSF53098">
    <property type="entry name" value="Ribonuclease H-like"/>
    <property type="match status" value="1"/>
</dbReference>
<evidence type="ECO:0000256" key="11">
    <source>
        <dbReference type="ARBA" id="ARBA00022908"/>
    </source>
</evidence>
<dbReference type="InterPro" id="IPR050951">
    <property type="entry name" value="Retrovirus_Pol_polyprotein"/>
</dbReference>
<keyword evidence="5" id="KW-0540">Nuclease</keyword>
<keyword evidence="13" id="KW-0239">DNA-directed DNA polymerase</keyword>
<dbReference type="OrthoDB" id="1738534at2759"/>
<organism evidence="19 20">
    <name type="scientific">Gossypium anomalum</name>
    <dbReference type="NCBI Taxonomy" id="47600"/>
    <lineage>
        <taxon>Eukaryota</taxon>
        <taxon>Viridiplantae</taxon>
        <taxon>Streptophyta</taxon>
        <taxon>Embryophyta</taxon>
        <taxon>Tracheophyta</taxon>
        <taxon>Spermatophyta</taxon>
        <taxon>Magnoliopsida</taxon>
        <taxon>eudicotyledons</taxon>
        <taxon>Gunneridae</taxon>
        <taxon>Pentapetalae</taxon>
        <taxon>rosids</taxon>
        <taxon>malvids</taxon>
        <taxon>Malvales</taxon>
        <taxon>Malvaceae</taxon>
        <taxon>Malvoideae</taxon>
        <taxon>Gossypium</taxon>
    </lineage>
</organism>
<evidence type="ECO:0000313" key="19">
    <source>
        <dbReference type="EMBL" id="KAG8479000.1"/>
    </source>
</evidence>
<sequence length="1465" mass="165760">MAGDGVSTRMQKEMGNMQQEISKIHEEMARLETTMDSKFQAFREEFRGDLHALLNKYFDKGKGVLGAPPGFSQKEGDAPNVSLGPTFADMSSVQGKVQSPLIGMPEKVSRLECLKFDGNDFRSWWTKLEQYFEAEGIPKSSKVRIVMLNLEGRALEWHHFYSQRNGGLQMLSWPAYFKSLQDRFGFGQFGNPMKEIVNLKQQGTVEQYQDMFVGLLNQLHLPESYALSIFLSNLKSEIGHYLDLFEPATLMEAFQLARKIEVLLACPAKKSSTPLSNAPRSPLNPSVISGYSSPPTRSVPVSHSASNATVNKPGTRSIPPAVLAERKQKGLCFWCGAKYQPGHKCVKSQLYQFLWEPLSDSDVEEFQECSDKLEEGSLEEDQSKSPVISLNALNGLQGHNTMRIAARVGSTLAIILVDSGSTHNFINAKLVNKLSLPVAPQEKLKVTVANGTSLFTRGLCKRVSWEVQDLHFATDFLVLPLKGCDIVLGVEWLLMLGDIIWNFSSLTMQFMVKGQPCILQGITPGSLAVERFCSNAKGFVAMGQPMGLYTVVMSTPKQAALSATIVEDSAVHLQAMLDEFGDVFQVPKGLPPSRLYDHRIPLKDESAVIKIRPYRYPAIQKTEIEKIVHEMLQTGIIRDSNSSFASPIVMVKKKDGSWRLCVDYRQLNQHTIKDKFPIPIIEELLDELGEARVFSKLDLRSGYHQNRMCESDIHKTAFRTYEGHYEFLVMPFGLTNVPSSFQALMNSVFKPLLRKCELVFFDDILVYSTSWAEHLQHLREVLLLLREQQLFAKKNKCCFGTTQIEYLGHVLEAGTVSMDQSKIECVSSWPVPQSIKELRSFLGLSAPVLVLPNFQLEFTVDTDACATGVGAVLQQQGRPVAYFSKALRIRHQALSIYEKEMLAVLLAVRKWHAYLVGQHFKIRTNHQSLRFLSDQVAVTPFQQRWVAKMLGYDFEVSYRKGINNGAADALSRQPQRDQGQLFQLSTSSVISDLLVQVQRSYEADDRLKRIIQEVQHSGVQHQKFSWDGRFLRRRGKIVVGKDCQLRHELFKHFHASAVGGHSGIHATRKRLTGLLYWKGLTTNVKQWIRECLVCQRCKGETVAYPGLLQPLPVPDRAWSVISLDFIEGLPNSNRKNSILVVVDHLTKYGHFVALSHPYTAKEVAQEFLNNVYKLHGMPDAIISDRDKIFVSTFWQELFRQVGTKLLLSTAYHPQTDGQTEVLNRCLENYLRCMTGETPSQWSQWLPLAEWWYNSSFHSSIQLTPYEALYGQPPPTHMPYLAGVSSVAVVDRSLQAREAARKLLHFHLKRACARMKHFADMHSSERSFSVGDLVYLRLQPYRQQTVRKVLNQKLSPKYFGPFPVLKKVGAVAYTLQLPPGSRIHPTFHVSQLKKHIGSKPAQSQLPVHDDHGAMQKEPVRIVDRRIVKKGNQAVTEDLVEWVDSFPEDATWESLSMLQTKFPQFHP</sequence>
<dbReference type="Pfam" id="PF08284">
    <property type="entry name" value="RVP_2"/>
    <property type="match status" value="1"/>
</dbReference>
<dbReference type="GO" id="GO:0006310">
    <property type="term" value="P:DNA recombination"/>
    <property type="evidence" value="ECO:0007669"/>
    <property type="project" value="UniProtKB-KW"/>
</dbReference>
<evidence type="ECO:0000256" key="2">
    <source>
        <dbReference type="ARBA" id="ARBA00022670"/>
    </source>
</evidence>
<dbReference type="SUPFAM" id="SSF54160">
    <property type="entry name" value="Chromo domain-like"/>
    <property type="match status" value="1"/>
</dbReference>
<dbReference type="InterPro" id="IPR016197">
    <property type="entry name" value="Chromo-like_dom_sf"/>
</dbReference>
<keyword evidence="15" id="KW-0233">DNA recombination</keyword>
<evidence type="ECO:0000259" key="17">
    <source>
        <dbReference type="PROSITE" id="PS50878"/>
    </source>
</evidence>
<dbReference type="CDD" id="cd00303">
    <property type="entry name" value="retropepsin_like"/>
    <property type="match status" value="1"/>
</dbReference>
<keyword evidence="9" id="KW-0378">Hydrolase</keyword>
<keyword evidence="10" id="KW-0460">Magnesium</keyword>
<dbReference type="Gene3D" id="3.10.10.10">
    <property type="entry name" value="HIV Type 1 Reverse Transcriptase, subunit A, domain 1"/>
    <property type="match status" value="1"/>
</dbReference>
<dbReference type="GO" id="GO:0046872">
    <property type="term" value="F:metal ion binding"/>
    <property type="evidence" value="ECO:0007669"/>
    <property type="project" value="UniProtKB-KW"/>
</dbReference>
<dbReference type="InterPro" id="IPR043502">
    <property type="entry name" value="DNA/RNA_pol_sf"/>
</dbReference>
<dbReference type="Pfam" id="PF19259">
    <property type="entry name" value="Ty3_capsid"/>
    <property type="match status" value="1"/>
</dbReference>
<dbReference type="Gene3D" id="1.10.340.70">
    <property type="match status" value="1"/>
</dbReference>
<dbReference type="GO" id="GO:0003887">
    <property type="term" value="F:DNA-directed DNA polymerase activity"/>
    <property type="evidence" value="ECO:0007669"/>
    <property type="project" value="UniProtKB-KW"/>
</dbReference>
<dbReference type="Pfam" id="PF00385">
    <property type="entry name" value="Chromo"/>
    <property type="match status" value="1"/>
</dbReference>
<gene>
    <name evidence="19" type="ORF">CXB51_028860</name>
</gene>
<evidence type="ECO:0000256" key="14">
    <source>
        <dbReference type="ARBA" id="ARBA00023125"/>
    </source>
</evidence>